<dbReference type="AlphaFoldDB" id="A0AAX2SC95"/>
<dbReference type="RefSeq" id="WP_059281286.1">
    <property type="nucleotide sequence ID" value="NZ_CABMOG010000004.1"/>
</dbReference>
<evidence type="ECO:0000256" key="1">
    <source>
        <dbReference type="SAM" id="Phobius"/>
    </source>
</evidence>
<sequence length="104" mass="10974">MISRSVYTVSTGRRLFWAGLGCVALTVVLFFGGFLVGNSFSPEFSMGVLLAGLILSAVTSLVAGIIGVAGIVAFPRLRGRFVLVLLLALLCSPLLWLMSLVLIS</sequence>
<feature type="transmembrane region" description="Helical" evidence="1">
    <location>
        <begin position="15"/>
        <end position="36"/>
    </location>
</feature>
<dbReference type="Proteomes" id="UP000298017">
    <property type="component" value="Unassembled WGS sequence"/>
</dbReference>
<protein>
    <recommendedName>
        <fullName evidence="4">Major facilitator superfamily (MFS) profile domain-containing protein</fullName>
    </recommendedName>
</protein>
<name>A0AAX2SC95_KOCRH</name>
<evidence type="ECO:0000313" key="3">
    <source>
        <dbReference type="Proteomes" id="UP000298017"/>
    </source>
</evidence>
<comment type="caution">
    <text evidence="2">The sequence shown here is derived from an EMBL/GenBank/DDBJ whole genome shotgun (WGS) entry which is preliminary data.</text>
</comment>
<evidence type="ECO:0000313" key="2">
    <source>
        <dbReference type="EMBL" id="TFI01751.1"/>
    </source>
</evidence>
<evidence type="ECO:0008006" key="4">
    <source>
        <dbReference type="Google" id="ProtNLM"/>
    </source>
</evidence>
<keyword evidence="3" id="KW-1185">Reference proteome</keyword>
<keyword evidence="1" id="KW-0472">Membrane</keyword>
<reference evidence="2 3" key="1">
    <citation type="submission" date="2019-03" db="EMBL/GenBank/DDBJ databases">
        <title>Genome Sequencing and Assembly of Various Microbes Isolated from Alder Root Nodule.</title>
        <authorList>
            <person name="Swanson E."/>
            <person name="Sevigny J.L."/>
            <person name="Pesce C."/>
            <person name="Davis I."/>
            <person name="Kleiner V."/>
            <person name="Tisa L."/>
        </authorList>
    </citation>
    <scope>NUCLEOTIDE SEQUENCE [LARGE SCALE GENOMIC DNA]</scope>
    <source>
        <strain evidence="2 3">4R-31</strain>
    </source>
</reference>
<accession>A0AAX2SC95</accession>
<feature type="transmembrane region" description="Helical" evidence="1">
    <location>
        <begin position="48"/>
        <end position="74"/>
    </location>
</feature>
<proteinExistence type="predicted"/>
<dbReference type="EMBL" id="SPNK01000005">
    <property type="protein sequence ID" value="TFI01751.1"/>
    <property type="molecule type" value="Genomic_DNA"/>
</dbReference>
<organism evidence="2 3">
    <name type="scientific">Kocuria rhizophila</name>
    <dbReference type="NCBI Taxonomy" id="72000"/>
    <lineage>
        <taxon>Bacteria</taxon>
        <taxon>Bacillati</taxon>
        <taxon>Actinomycetota</taxon>
        <taxon>Actinomycetes</taxon>
        <taxon>Micrococcales</taxon>
        <taxon>Micrococcaceae</taxon>
        <taxon>Kocuria</taxon>
    </lineage>
</organism>
<gene>
    <name evidence="2" type="ORF">E4P33_06425</name>
</gene>
<keyword evidence="1" id="KW-0812">Transmembrane</keyword>
<feature type="transmembrane region" description="Helical" evidence="1">
    <location>
        <begin position="81"/>
        <end position="103"/>
    </location>
</feature>
<keyword evidence="1" id="KW-1133">Transmembrane helix</keyword>